<dbReference type="SUPFAM" id="SSF48371">
    <property type="entry name" value="ARM repeat"/>
    <property type="match status" value="1"/>
</dbReference>
<evidence type="ECO:0000313" key="3">
    <source>
        <dbReference type="Proteomes" id="UP001358586"/>
    </source>
</evidence>
<evidence type="ECO:0000256" key="1">
    <source>
        <dbReference type="SAM" id="SignalP"/>
    </source>
</evidence>
<keyword evidence="1" id="KW-0732">Signal</keyword>
<evidence type="ECO:0000313" key="2">
    <source>
        <dbReference type="EMBL" id="KAK5817959.1"/>
    </source>
</evidence>
<keyword evidence="3" id="KW-1185">Reference proteome</keyword>
<reference evidence="2 3" key="1">
    <citation type="submission" date="2023-03" db="EMBL/GenBank/DDBJ databases">
        <title>WGS of Gossypium arboreum.</title>
        <authorList>
            <person name="Yu D."/>
        </authorList>
    </citation>
    <scope>NUCLEOTIDE SEQUENCE [LARGE SCALE GENOMIC DNA]</scope>
    <source>
        <tissue evidence="2">Leaf</tissue>
    </source>
</reference>
<feature type="chain" id="PRO_5047324330" evidence="1">
    <location>
        <begin position="26"/>
        <end position="359"/>
    </location>
</feature>
<gene>
    <name evidence="2" type="ORF">PVK06_022888</name>
</gene>
<dbReference type="InterPro" id="IPR016024">
    <property type="entry name" value="ARM-type_fold"/>
</dbReference>
<protein>
    <submittedName>
        <fullName evidence="2">Uncharacterized protein</fullName>
    </submittedName>
</protein>
<proteinExistence type="predicted"/>
<sequence>MQKHLHSVALAFLLIGYKFIRQVSTELSLSKVTDIVKCVNSLLKKLIDDAPNLGDDAIVHLRNILCTSLDELADLTKDCIEGIHLLHNKRSDLRKLLLLKLAFSIEQIVMLPKIMHEIQCLEGNKDSDPIYFSVFKFCTNCMLTILTDSNLQVQAIGLQVLKSVVLKSNNMEDNSSIVFFIGELVGGILTIIKKHKSMTKELVVIVGECLQVLMLLQTVSKESDCQRGFMSLFLEAIVMIFSASEDNFSQEVNDIRNTAIRLVSHLAQIPSSAGHLKDVLLLMSRHIDINFRQLKTLLPKGVIRASVTLDHSVGETKSVALPLEIKLPVPLEMRTEDNALPSATQVKLKQQSEERYSSL</sequence>
<organism evidence="2 3">
    <name type="scientific">Gossypium arboreum</name>
    <name type="common">Tree cotton</name>
    <name type="synonym">Gossypium nanking</name>
    <dbReference type="NCBI Taxonomy" id="29729"/>
    <lineage>
        <taxon>Eukaryota</taxon>
        <taxon>Viridiplantae</taxon>
        <taxon>Streptophyta</taxon>
        <taxon>Embryophyta</taxon>
        <taxon>Tracheophyta</taxon>
        <taxon>Spermatophyta</taxon>
        <taxon>Magnoliopsida</taxon>
        <taxon>eudicotyledons</taxon>
        <taxon>Gunneridae</taxon>
        <taxon>Pentapetalae</taxon>
        <taxon>rosids</taxon>
        <taxon>malvids</taxon>
        <taxon>Malvales</taxon>
        <taxon>Malvaceae</taxon>
        <taxon>Malvoideae</taxon>
        <taxon>Gossypium</taxon>
    </lineage>
</organism>
<comment type="caution">
    <text evidence="2">The sequence shown here is derived from an EMBL/GenBank/DDBJ whole genome shotgun (WGS) entry which is preliminary data.</text>
</comment>
<feature type="signal peptide" evidence="1">
    <location>
        <begin position="1"/>
        <end position="25"/>
    </location>
</feature>
<dbReference type="PANTHER" id="PTHR46975:SF2">
    <property type="entry name" value="PROTEIN SWEETIE"/>
    <property type="match status" value="1"/>
</dbReference>
<accession>A0ABR0P9R2</accession>
<dbReference type="Proteomes" id="UP001358586">
    <property type="component" value="Chromosome 7"/>
</dbReference>
<dbReference type="PANTHER" id="PTHR46975">
    <property type="entry name" value="PROTEIN SWEETIE"/>
    <property type="match status" value="1"/>
</dbReference>
<dbReference type="InterPro" id="IPR044218">
    <property type="entry name" value="SWEETIE"/>
</dbReference>
<dbReference type="EMBL" id="JARKNE010000007">
    <property type="protein sequence ID" value="KAK5817959.1"/>
    <property type="molecule type" value="Genomic_DNA"/>
</dbReference>
<name>A0ABR0P9R2_GOSAR</name>